<proteinExistence type="predicted"/>
<organism evidence="1 2">
    <name type="scientific">Eumeta variegata</name>
    <name type="common">Bagworm moth</name>
    <name type="synonym">Eumeta japonica</name>
    <dbReference type="NCBI Taxonomy" id="151549"/>
    <lineage>
        <taxon>Eukaryota</taxon>
        <taxon>Metazoa</taxon>
        <taxon>Ecdysozoa</taxon>
        <taxon>Arthropoda</taxon>
        <taxon>Hexapoda</taxon>
        <taxon>Insecta</taxon>
        <taxon>Pterygota</taxon>
        <taxon>Neoptera</taxon>
        <taxon>Endopterygota</taxon>
        <taxon>Lepidoptera</taxon>
        <taxon>Glossata</taxon>
        <taxon>Ditrysia</taxon>
        <taxon>Tineoidea</taxon>
        <taxon>Psychidae</taxon>
        <taxon>Oiketicinae</taxon>
        <taxon>Eumeta</taxon>
    </lineage>
</organism>
<evidence type="ECO:0000313" key="2">
    <source>
        <dbReference type="Proteomes" id="UP000299102"/>
    </source>
</evidence>
<comment type="caution">
    <text evidence="1">The sequence shown here is derived from an EMBL/GenBank/DDBJ whole genome shotgun (WGS) entry which is preliminary data.</text>
</comment>
<sequence>MVDWDLVFIATLAEEEEKSNQSRRFWVNNLWKQRYTPAAYRRMPKHPEAFSRLPIQQPQAYRSVVPMPIMGAGPKGYMGNHRPAIRFDPACKKF</sequence>
<reference evidence="1 2" key="1">
    <citation type="journal article" date="2019" name="Commun. Biol.">
        <title>The bagworm genome reveals a unique fibroin gene that provides high tensile strength.</title>
        <authorList>
            <person name="Kono N."/>
            <person name="Nakamura H."/>
            <person name="Ohtoshi R."/>
            <person name="Tomita M."/>
            <person name="Numata K."/>
            <person name="Arakawa K."/>
        </authorList>
    </citation>
    <scope>NUCLEOTIDE SEQUENCE [LARGE SCALE GENOMIC DNA]</scope>
</reference>
<keyword evidence="2" id="KW-1185">Reference proteome</keyword>
<protein>
    <submittedName>
        <fullName evidence="1">Uncharacterized protein</fullName>
    </submittedName>
</protein>
<dbReference type="OrthoDB" id="7505446at2759"/>
<dbReference type="AlphaFoldDB" id="A0A4C1UKF3"/>
<dbReference type="Proteomes" id="UP000299102">
    <property type="component" value="Unassembled WGS sequence"/>
</dbReference>
<evidence type="ECO:0000313" key="1">
    <source>
        <dbReference type="EMBL" id="GBP26943.1"/>
    </source>
</evidence>
<name>A0A4C1UKF3_EUMVA</name>
<dbReference type="EMBL" id="BGZK01000187">
    <property type="protein sequence ID" value="GBP26943.1"/>
    <property type="molecule type" value="Genomic_DNA"/>
</dbReference>
<gene>
    <name evidence="1" type="ORF">EVAR_95729_1</name>
</gene>
<accession>A0A4C1UKF3</accession>